<dbReference type="InterPro" id="IPR009057">
    <property type="entry name" value="Homeodomain-like_sf"/>
</dbReference>
<dbReference type="InterPro" id="IPR036271">
    <property type="entry name" value="Tet_transcr_reg_TetR-rel_C_sf"/>
</dbReference>
<evidence type="ECO:0000256" key="1">
    <source>
        <dbReference type="ARBA" id="ARBA00023125"/>
    </source>
</evidence>
<organism evidence="4 5">
    <name type="scientific">Nonomuraea monospora</name>
    <dbReference type="NCBI Taxonomy" id="568818"/>
    <lineage>
        <taxon>Bacteria</taxon>
        <taxon>Bacillati</taxon>
        <taxon>Actinomycetota</taxon>
        <taxon>Actinomycetes</taxon>
        <taxon>Streptosporangiales</taxon>
        <taxon>Streptosporangiaceae</taxon>
        <taxon>Nonomuraea</taxon>
    </lineage>
</organism>
<feature type="DNA-binding region" description="H-T-H motif" evidence="2">
    <location>
        <begin position="28"/>
        <end position="47"/>
    </location>
</feature>
<dbReference type="SUPFAM" id="SSF48498">
    <property type="entry name" value="Tetracyclin repressor-like, C-terminal domain"/>
    <property type="match status" value="1"/>
</dbReference>
<feature type="domain" description="HTH tetR-type" evidence="3">
    <location>
        <begin position="5"/>
        <end position="65"/>
    </location>
</feature>
<dbReference type="InterPro" id="IPR050109">
    <property type="entry name" value="HTH-type_TetR-like_transc_reg"/>
</dbReference>
<dbReference type="Proteomes" id="UP001499843">
    <property type="component" value="Unassembled WGS sequence"/>
</dbReference>
<proteinExistence type="predicted"/>
<sequence>MTPQGDTRTRARDEFARLLTERGYLGVSLEEIATTVNVKKASLYHHFPGGKTALFTTVAHHYIQQTSTALRTALNTGDTLHDHLLALADAHAQGTFNSTLGNRVYDATRHMDDTTRADICHAYQQALIAPVTDLMKHAIETGQLRQADPGFLATAFMELAAAALPPQERPTPCRQRPQDVVDLFLHGAAPHHPERRKTR</sequence>
<dbReference type="PANTHER" id="PTHR30055:SF226">
    <property type="entry name" value="HTH-TYPE TRANSCRIPTIONAL REGULATOR PKSA"/>
    <property type="match status" value="1"/>
</dbReference>
<dbReference type="Gene3D" id="1.10.357.10">
    <property type="entry name" value="Tetracycline Repressor, domain 2"/>
    <property type="match status" value="1"/>
</dbReference>
<gene>
    <name evidence="4" type="ORF">GCM10009850_103160</name>
</gene>
<accession>A0ABN3CZC7</accession>
<dbReference type="PANTHER" id="PTHR30055">
    <property type="entry name" value="HTH-TYPE TRANSCRIPTIONAL REGULATOR RUTR"/>
    <property type="match status" value="1"/>
</dbReference>
<comment type="caution">
    <text evidence="4">The sequence shown here is derived from an EMBL/GenBank/DDBJ whole genome shotgun (WGS) entry which is preliminary data.</text>
</comment>
<evidence type="ECO:0000259" key="3">
    <source>
        <dbReference type="PROSITE" id="PS50977"/>
    </source>
</evidence>
<dbReference type="InterPro" id="IPR001647">
    <property type="entry name" value="HTH_TetR"/>
</dbReference>
<dbReference type="Pfam" id="PF00440">
    <property type="entry name" value="TetR_N"/>
    <property type="match status" value="1"/>
</dbReference>
<keyword evidence="1 2" id="KW-0238">DNA-binding</keyword>
<dbReference type="RefSeq" id="WP_344493070.1">
    <property type="nucleotide sequence ID" value="NZ_BAAAQX010000044.1"/>
</dbReference>
<dbReference type="PROSITE" id="PS50977">
    <property type="entry name" value="HTH_TETR_2"/>
    <property type="match status" value="1"/>
</dbReference>
<evidence type="ECO:0000256" key="2">
    <source>
        <dbReference type="PROSITE-ProRule" id="PRU00335"/>
    </source>
</evidence>
<protein>
    <recommendedName>
        <fullName evidence="3">HTH tetR-type domain-containing protein</fullName>
    </recommendedName>
</protein>
<evidence type="ECO:0000313" key="5">
    <source>
        <dbReference type="Proteomes" id="UP001499843"/>
    </source>
</evidence>
<reference evidence="4 5" key="1">
    <citation type="journal article" date="2019" name="Int. J. Syst. Evol. Microbiol.">
        <title>The Global Catalogue of Microorganisms (GCM) 10K type strain sequencing project: providing services to taxonomists for standard genome sequencing and annotation.</title>
        <authorList>
            <consortium name="The Broad Institute Genomics Platform"/>
            <consortium name="The Broad Institute Genome Sequencing Center for Infectious Disease"/>
            <person name="Wu L."/>
            <person name="Ma J."/>
        </authorList>
    </citation>
    <scope>NUCLEOTIDE SEQUENCE [LARGE SCALE GENOMIC DNA]</scope>
    <source>
        <strain evidence="4 5">JCM 16114</strain>
    </source>
</reference>
<name>A0ABN3CZC7_9ACTN</name>
<keyword evidence="5" id="KW-1185">Reference proteome</keyword>
<dbReference type="Gene3D" id="1.10.10.60">
    <property type="entry name" value="Homeodomain-like"/>
    <property type="match status" value="1"/>
</dbReference>
<dbReference type="EMBL" id="BAAAQX010000044">
    <property type="protein sequence ID" value="GAA2214850.1"/>
    <property type="molecule type" value="Genomic_DNA"/>
</dbReference>
<evidence type="ECO:0000313" key="4">
    <source>
        <dbReference type="EMBL" id="GAA2214850.1"/>
    </source>
</evidence>
<dbReference type="SUPFAM" id="SSF46689">
    <property type="entry name" value="Homeodomain-like"/>
    <property type="match status" value="1"/>
</dbReference>